<dbReference type="RefSeq" id="WP_308425343.1">
    <property type="nucleotide sequence ID" value="NZ_BMWQ01000002.1"/>
</dbReference>
<evidence type="ECO:0000313" key="7">
    <source>
        <dbReference type="Proteomes" id="UP000248054"/>
    </source>
</evidence>
<dbReference type="PANTHER" id="PTHR42747">
    <property type="entry name" value="NITRONATE MONOOXYGENASE-RELATED"/>
    <property type="match status" value="1"/>
</dbReference>
<dbReference type="SUPFAM" id="SSF51412">
    <property type="entry name" value="Inosine monophosphate dehydrogenase (IMPDH)"/>
    <property type="match status" value="1"/>
</dbReference>
<keyword evidence="5 6" id="KW-0503">Monooxygenase</keyword>
<evidence type="ECO:0000256" key="4">
    <source>
        <dbReference type="ARBA" id="ARBA00023002"/>
    </source>
</evidence>
<dbReference type="Pfam" id="PF03060">
    <property type="entry name" value="NMO"/>
    <property type="match status" value="1"/>
</dbReference>
<keyword evidence="7" id="KW-1185">Reference proteome</keyword>
<keyword evidence="2" id="KW-0285">Flavoprotein</keyword>
<name>A0A2V4XZG0_9FLAO</name>
<dbReference type="AlphaFoldDB" id="A0A2V4XZG0"/>
<evidence type="ECO:0000256" key="1">
    <source>
        <dbReference type="ARBA" id="ARBA00009881"/>
    </source>
</evidence>
<proteinExistence type="inferred from homology"/>
<gene>
    <name evidence="6" type="ORF">DFQ11_102122</name>
</gene>
<evidence type="ECO:0000256" key="2">
    <source>
        <dbReference type="ARBA" id="ARBA00022630"/>
    </source>
</evidence>
<evidence type="ECO:0000256" key="3">
    <source>
        <dbReference type="ARBA" id="ARBA00022643"/>
    </source>
</evidence>
<keyword evidence="3" id="KW-0288">FMN</keyword>
<dbReference type="EMBL" id="QJTD01000002">
    <property type="protein sequence ID" value="PYE81548.1"/>
    <property type="molecule type" value="Genomic_DNA"/>
</dbReference>
<organism evidence="6 7">
    <name type="scientific">Winogradskyella epiphytica</name>
    <dbReference type="NCBI Taxonomy" id="262005"/>
    <lineage>
        <taxon>Bacteria</taxon>
        <taxon>Pseudomonadati</taxon>
        <taxon>Bacteroidota</taxon>
        <taxon>Flavobacteriia</taxon>
        <taxon>Flavobacteriales</taxon>
        <taxon>Flavobacteriaceae</taxon>
        <taxon>Winogradskyella</taxon>
    </lineage>
</organism>
<dbReference type="CDD" id="cd04730">
    <property type="entry name" value="NPD_like"/>
    <property type="match status" value="1"/>
</dbReference>
<dbReference type="GO" id="GO:0018580">
    <property type="term" value="F:nitronate monooxygenase activity"/>
    <property type="evidence" value="ECO:0007669"/>
    <property type="project" value="InterPro"/>
</dbReference>
<evidence type="ECO:0000313" key="6">
    <source>
        <dbReference type="EMBL" id="PYE81548.1"/>
    </source>
</evidence>
<accession>A0A2V4XZG0</accession>
<dbReference type="Gene3D" id="3.20.20.70">
    <property type="entry name" value="Aldolase class I"/>
    <property type="match status" value="1"/>
</dbReference>
<comment type="caution">
    <text evidence="6">The sequence shown here is derived from an EMBL/GenBank/DDBJ whole genome shotgun (WGS) entry which is preliminary data.</text>
</comment>
<dbReference type="Proteomes" id="UP000248054">
    <property type="component" value="Unassembled WGS sequence"/>
</dbReference>
<comment type="similarity">
    <text evidence="1">Belongs to the nitronate monooxygenase family. NMO class I subfamily.</text>
</comment>
<dbReference type="InterPro" id="IPR004136">
    <property type="entry name" value="NMO"/>
</dbReference>
<evidence type="ECO:0000256" key="5">
    <source>
        <dbReference type="ARBA" id="ARBA00023033"/>
    </source>
</evidence>
<keyword evidence="4" id="KW-0560">Oxidoreductase</keyword>
<dbReference type="InterPro" id="IPR013785">
    <property type="entry name" value="Aldolase_TIM"/>
</dbReference>
<reference evidence="6 7" key="1">
    <citation type="submission" date="2018-06" db="EMBL/GenBank/DDBJ databases">
        <title>Genomic Encyclopedia of Type Strains, Phase III (KMG-III): the genomes of soil and plant-associated and newly described type strains.</title>
        <authorList>
            <person name="Whitman W."/>
        </authorList>
    </citation>
    <scope>NUCLEOTIDE SEQUENCE [LARGE SCALE GENOMIC DNA]</scope>
    <source>
        <strain evidence="6 7">CECT 7945</strain>
    </source>
</reference>
<protein>
    <submittedName>
        <fullName evidence="6">Nitronate monooxygenase</fullName>
    </submittedName>
</protein>
<dbReference type="PANTHER" id="PTHR42747:SF4">
    <property type="entry name" value="BLR1330 PROTEIN"/>
    <property type="match status" value="1"/>
</dbReference>
<sequence length="339" mass="36840">MHNNISYIYPSNLVESKSTQQILTMQTKLTELLNIKYPIIQAPMFLVSNVAMVKEAMKAGIAGCIPALNYRTLEELRAAINELKAAKVEGGSFGFNLIVNKSNVKYKGQLEVLCEEGCDFIITSLGSPEETIRQAHAAGIKVFCDVTDLRFAKKVEQLGADAAIAVNNEAGGHRGNLSPQELTSLLNKELSIPVISAGGVGCKADIDKMLSYGAEGVSVGSPFIASIEAGVTDEYKQACVDYGADDIIMTERISGTPCTVINTPYLQKIGTKATWLENLLNKNKSLKKWVKMVRFSIGMKATEKAAKKATYKTVWVAGPSIEHTKEILPVKDIVSNLIY</sequence>